<organism evidence="2 3">
    <name type="scientific">Allacma fusca</name>
    <dbReference type="NCBI Taxonomy" id="39272"/>
    <lineage>
        <taxon>Eukaryota</taxon>
        <taxon>Metazoa</taxon>
        <taxon>Ecdysozoa</taxon>
        <taxon>Arthropoda</taxon>
        <taxon>Hexapoda</taxon>
        <taxon>Collembola</taxon>
        <taxon>Symphypleona</taxon>
        <taxon>Sminthuridae</taxon>
        <taxon>Allacma</taxon>
    </lineage>
</organism>
<comment type="caution">
    <text evidence="2">The sequence shown here is derived from an EMBL/GenBank/DDBJ whole genome shotgun (WGS) entry which is preliminary data.</text>
</comment>
<feature type="region of interest" description="Disordered" evidence="1">
    <location>
        <begin position="1"/>
        <end position="33"/>
    </location>
</feature>
<evidence type="ECO:0000313" key="2">
    <source>
        <dbReference type="EMBL" id="CAG7786146.1"/>
    </source>
</evidence>
<evidence type="ECO:0000256" key="1">
    <source>
        <dbReference type="SAM" id="MobiDB-lite"/>
    </source>
</evidence>
<evidence type="ECO:0000313" key="3">
    <source>
        <dbReference type="Proteomes" id="UP000708208"/>
    </source>
</evidence>
<gene>
    <name evidence="2" type="ORF">AFUS01_LOCUS24728</name>
</gene>
<keyword evidence="3" id="KW-1185">Reference proteome</keyword>
<dbReference type="EMBL" id="CAJVCH010311397">
    <property type="protein sequence ID" value="CAG7786146.1"/>
    <property type="molecule type" value="Genomic_DNA"/>
</dbReference>
<name>A0A8J2P328_9HEXA</name>
<feature type="non-terminal residue" evidence="2">
    <location>
        <position position="33"/>
    </location>
</feature>
<sequence length="33" mass="3557">MVRPPVTSEAADPPEIANNPVKHDTTVLVQDSK</sequence>
<accession>A0A8J2P328</accession>
<reference evidence="2" key="1">
    <citation type="submission" date="2021-06" db="EMBL/GenBank/DDBJ databases">
        <authorList>
            <person name="Hodson N. C."/>
            <person name="Mongue J. A."/>
            <person name="Jaron S. K."/>
        </authorList>
    </citation>
    <scope>NUCLEOTIDE SEQUENCE</scope>
</reference>
<protein>
    <submittedName>
        <fullName evidence="2">Uncharacterized protein</fullName>
    </submittedName>
</protein>
<dbReference type="Proteomes" id="UP000708208">
    <property type="component" value="Unassembled WGS sequence"/>
</dbReference>
<dbReference type="AlphaFoldDB" id="A0A8J2P328"/>
<proteinExistence type="predicted"/>